<evidence type="ECO:0000313" key="5">
    <source>
        <dbReference type="Proteomes" id="UP000278807"/>
    </source>
</evidence>
<dbReference type="InterPro" id="IPR052583">
    <property type="entry name" value="ATP-helicase/E3_Ub-Ligase"/>
</dbReference>
<keyword evidence="5" id="KW-1185">Reference proteome</keyword>
<reference evidence="6" key="1">
    <citation type="submission" date="2017-02" db="UniProtKB">
        <authorList>
            <consortium name="WormBaseParasite"/>
        </authorList>
    </citation>
    <scope>IDENTIFICATION</scope>
</reference>
<dbReference type="SUPFAM" id="SSF52540">
    <property type="entry name" value="P-loop containing nucleoside triphosphate hydrolases"/>
    <property type="match status" value="1"/>
</dbReference>
<dbReference type="GO" id="GO:0005634">
    <property type="term" value="C:nucleus"/>
    <property type="evidence" value="ECO:0007669"/>
    <property type="project" value="TreeGrafter"/>
</dbReference>
<feature type="domain" description="E3 ubiquitin-protein ligase SHPRH first helical" evidence="3">
    <location>
        <begin position="309"/>
        <end position="404"/>
    </location>
</feature>
<dbReference type="AlphaFoldDB" id="A0A0R3U0K2"/>
<dbReference type="InterPro" id="IPR048686">
    <property type="entry name" value="SHPRH_helical_1st"/>
</dbReference>
<organism evidence="6">
    <name type="scientific">Rodentolepis nana</name>
    <name type="common">Dwarf tapeworm</name>
    <name type="synonym">Hymenolepis nana</name>
    <dbReference type="NCBI Taxonomy" id="102285"/>
    <lineage>
        <taxon>Eukaryota</taxon>
        <taxon>Metazoa</taxon>
        <taxon>Spiralia</taxon>
        <taxon>Lophotrochozoa</taxon>
        <taxon>Platyhelminthes</taxon>
        <taxon>Cestoda</taxon>
        <taxon>Eucestoda</taxon>
        <taxon>Cyclophyllidea</taxon>
        <taxon>Hymenolepididae</taxon>
        <taxon>Rodentolepis</taxon>
    </lineage>
</organism>
<sequence>MLHFTFQLYYGVNCLKDRYYQPVNLATKDIVITSYSVLKRELSYAEASQERFSRKGTRYLQPPSPLKCIKWWRICIDEAQMAESVTSKIAKMLCEVDAVNRWCITGTPAETRLSDFYGLLAFLRVEPFTSQHYWNALLHQPFLRTLRTSASDSKALASTMLVRLFSNLLFRNTKARVGAQLALPPIKTEFHLIKFTPAEEYIYRKILHECSKAIEQALIKWPNLNLTVPMTLHPSDFQSRILTSVTRARQACTHPSLVITSPRYVFTRGKKRLVESDPNETRLTLQVARTKNIYRKPYFYLLLNIYSSMTEVLRRVGNDEQVQCENLLRSWIANKAEAAACHIIKGEYEQAANCYRGVLKKANELASNFEIRADSCQILHAITNLHFLIENRHVKLENDSVPPTTPTECDDSGLGTSDYEESDHSPSSSKQLDPRVDRDLPRKANLIRWNYLKALNFVELC</sequence>
<dbReference type="Pfam" id="PF00176">
    <property type="entry name" value="SNF2-rel_dom"/>
    <property type="match status" value="1"/>
</dbReference>
<dbReference type="EMBL" id="UZAE01015752">
    <property type="protein sequence ID" value="VDO16527.1"/>
    <property type="molecule type" value="Genomic_DNA"/>
</dbReference>
<feature type="region of interest" description="Disordered" evidence="1">
    <location>
        <begin position="398"/>
        <end position="436"/>
    </location>
</feature>
<dbReference type="GO" id="GO:0005524">
    <property type="term" value="F:ATP binding"/>
    <property type="evidence" value="ECO:0007669"/>
    <property type="project" value="InterPro"/>
</dbReference>
<protein>
    <submittedName>
        <fullName evidence="6">SNF2-rel_dom domain-containing protein</fullName>
    </submittedName>
</protein>
<reference evidence="4 5" key="2">
    <citation type="submission" date="2018-11" db="EMBL/GenBank/DDBJ databases">
        <authorList>
            <consortium name="Pathogen Informatics"/>
        </authorList>
    </citation>
    <scope>NUCLEOTIDE SEQUENCE [LARGE SCALE GENOMIC DNA]</scope>
</reference>
<name>A0A0R3U0K2_RODNA</name>
<evidence type="ECO:0000259" key="2">
    <source>
        <dbReference type="Pfam" id="PF00176"/>
    </source>
</evidence>
<dbReference type="Proteomes" id="UP000278807">
    <property type="component" value="Unassembled WGS sequence"/>
</dbReference>
<proteinExistence type="predicted"/>
<dbReference type="InterPro" id="IPR027417">
    <property type="entry name" value="P-loop_NTPase"/>
</dbReference>
<dbReference type="Pfam" id="PF21325">
    <property type="entry name" value="SHPRH_helical-1st"/>
    <property type="match status" value="1"/>
</dbReference>
<evidence type="ECO:0000256" key="1">
    <source>
        <dbReference type="SAM" id="MobiDB-lite"/>
    </source>
</evidence>
<evidence type="ECO:0000259" key="3">
    <source>
        <dbReference type="Pfam" id="PF21325"/>
    </source>
</evidence>
<gene>
    <name evidence="4" type="ORF">HNAJ_LOCUS13625</name>
</gene>
<dbReference type="GO" id="GO:0000209">
    <property type="term" value="P:protein polyubiquitination"/>
    <property type="evidence" value="ECO:0007669"/>
    <property type="project" value="TreeGrafter"/>
</dbReference>
<evidence type="ECO:0000313" key="4">
    <source>
        <dbReference type="EMBL" id="VDO16527.1"/>
    </source>
</evidence>
<dbReference type="OrthoDB" id="423559at2759"/>
<dbReference type="STRING" id="102285.A0A0R3U0K2"/>
<dbReference type="Gene3D" id="3.40.50.10810">
    <property type="entry name" value="Tandem AAA-ATPase domain"/>
    <property type="match status" value="1"/>
</dbReference>
<dbReference type="PANTHER" id="PTHR45865:SF1">
    <property type="entry name" value="E3 UBIQUITIN-PROTEIN LIGASE SHPRH"/>
    <property type="match status" value="1"/>
</dbReference>
<feature type="domain" description="SNF2 N-terminal" evidence="2">
    <location>
        <begin position="22"/>
        <end position="257"/>
    </location>
</feature>
<dbReference type="GO" id="GO:0061630">
    <property type="term" value="F:ubiquitin protein ligase activity"/>
    <property type="evidence" value="ECO:0007669"/>
    <property type="project" value="TreeGrafter"/>
</dbReference>
<evidence type="ECO:0000313" key="6">
    <source>
        <dbReference type="WBParaSite" id="HNAJ_0001365101-mRNA-1"/>
    </source>
</evidence>
<dbReference type="InterPro" id="IPR038718">
    <property type="entry name" value="SNF2-like_sf"/>
</dbReference>
<dbReference type="PANTHER" id="PTHR45865">
    <property type="entry name" value="E3 UBIQUITIN-PROTEIN LIGASE SHPRH FAMILY MEMBER"/>
    <property type="match status" value="1"/>
</dbReference>
<accession>A0A0R3U0K2</accession>
<dbReference type="InterPro" id="IPR000330">
    <property type="entry name" value="SNF2_N"/>
</dbReference>
<dbReference type="WBParaSite" id="HNAJ_0001365101-mRNA-1">
    <property type="protein sequence ID" value="HNAJ_0001365101-mRNA-1"/>
    <property type="gene ID" value="HNAJ_0001365101"/>
</dbReference>
<dbReference type="GO" id="GO:0006974">
    <property type="term" value="P:DNA damage response"/>
    <property type="evidence" value="ECO:0007669"/>
    <property type="project" value="TreeGrafter"/>
</dbReference>